<gene>
    <name evidence="1" type="ORF">T12_10656</name>
</gene>
<keyword evidence="2" id="KW-1185">Reference proteome</keyword>
<organism evidence="1 2">
    <name type="scientific">Trichinella patagoniensis</name>
    <dbReference type="NCBI Taxonomy" id="990121"/>
    <lineage>
        <taxon>Eukaryota</taxon>
        <taxon>Metazoa</taxon>
        <taxon>Ecdysozoa</taxon>
        <taxon>Nematoda</taxon>
        <taxon>Enoplea</taxon>
        <taxon>Dorylaimia</taxon>
        <taxon>Trichinellida</taxon>
        <taxon>Trichinellidae</taxon>
        <taxon>Trichinella</taxon>
    </lineage>
</organism>
<sequence>MLHVQKLAVIAAVERELLLDKFPIAHLVHNCWVVSNGTLHNISSMHYECPEINRAPNFEKSISLIFAKATSSIAH</sequence>
<dbReference type="AlphaFoldDB" id="A0A0V0ZW18"/>
<accession>A0A0V0ZW18</accession>
<name>A0A0V0ZW18_9BILA</name>
<protein>
    <submittedName>
        <fullName evidence="1">Uncharacterized protein</fullName>
    </submittedName>
</protein>
<evidence type="ECO:0000313" key="1">
    <source>
        <dbReference type="EMBL" id="KRY16928.1"/>
    </source>
</evidence>
<comment type="caution">
    <text evidence="1">The sequence shown here is derived from an EMBL/GenBank/DDBJ whole genome shotgun (WGS) entry which is preliminary data.</text>
</comment>
<dbReference type="Proteomes" id="UP000054783">
    <property type="component" value="Unassembled WGS sequence"/>
</dbReference>
<reference evidence="1 2" key="1">
    <citation type="submission" date="2015-01" db="EMBL/GenBank/DDBJ databases">
        <title>Evolution of Trichinella species and genotypes.</title>
        <authorList>
            <person name="Korhonen P.K."/>
            <person name="Edoardo P."/>
            <person name="Giuseppe L.R."/>
            <person name="Gasser R.B."/>
        </authorList>
    </citation>
    <scope>NUCLEOTIDE SEQUENCE [LARGE SCALE GENOMIC DNA]</scope>
    <source>
        <strain evidence="1">ISS2496</strain>
    </source>
</reference>
<dbReference type="EMBL" id="JYDQ01000070">
    <property type="protein sequence ID" value="KRY16928.1"/>
    <property type="molecule type" value="Genomic_DNA"/>
</dbReference>
<evidence type="ECO:0000313" key="2">
    <source>
        <dbReference type="Proteomes" id="UP000054783"/>
    </source>
</evidence>
<proteinExistence type="predicted"/>